<dbReference type="Proteomes" id="UP000249396">
    <property type="component" value="Unassembled WGS sequence"/>
</dbReference>
<name>A0A2W4QUJ8_9GAMM</name>
<feature type="non-terminal residue" evidence="1">
    <location>
        <position position="1"/>
    </location>
</feature>
<dbReference type="AlphaFoldDB" id="A0A2W4QUJ8"/>
<dbReference type="EMBL" id="QJPH01000518">
    <property type="protein sequence ID" value="PZN71548.1"/>
    <property type="molecule type" value="Genomic_DNA"/>
</dbReference>
<evidence type="ECO:0000313" key="2">
    <source>
        <dbReference type="Proteomes" id="UP000249396"/>
    </source>
</evidence>
<gene>
    <name evidence="1" type="ORF">DM484_26050</name>
</gene>
<reference evidence="1 2" key="1">
    <citation type="journal article" date="2018" name="Aquat. Microb. Ecol.">
        <title>Gammaproteobacterial methanotrophs dominate.</title>
        <authorList>
            <person name="Rissanen A.J."/>
            <person name="Saarenheimo J."/>
            <person name="Tiirola M."/>
            <person name="Peura S."/>
            <person name="Aalto S.L."/>
            <person name="Karvinen A."/>
            <person name="Nykanen H."/>
        </authorList>
    </citation>
    <scope>NUCLEOTIDE SEQUENCE [LARGE SCALE GENOMIC DNA]</scope>
    <source>
        <strain evidence="1">AMbin10</strain>
    </source>
</reference>
<protein>
    <submittedName>
        <fullName evidence="1">Uncharacterized protein</fullName>
    </submittedName>
</protein>
<sequence>IDGYDVLLPVDRGQHPNITILRCIPSTEGSVLTLFLKDTTYVPNPQDEYFAAGYMAVCERLPGETFYAATVYHEWFMVDNQN</sequence>
<accession>A0A2W4QUJ8</accession>
<organism evidence="1 2">
    <name type="scientific">Candidatus Methylumidiphilus alinenensis</name>
    <dbReference type="NCBI Taxonomy" id="2202197"/>
    <lineage>
        <taxon>Bacteria</taxon>
        <taxon>Pseudomonadati</taxon>
        <taxon>Pseudomonadota</taxon>
        <taxon>Gammaproteobacteria</taxon>
        <taxon>Methylococcales</taxon>
        <taxon>Candidatus Methylumidiphilus</taxon>
    </lineage>
</organism>
<evidence type="ECO:0000313" key="1">
    <source>
        <dbReference type="EMBL" id="PZN71548.1"/>
    </source>
</evidence>
<comment type="caution">
    <text evidence="1">The sequence shown here is derived from an EMBL/GenBank/DDBJ whole genome shotgun (WGS) entry which is preliminary data.</text>
</comment>
<proteinExistence type="predicted"/>